<dbReference type="PANTHER" id="PTHR45920">
    <property type="entry name" value="FORMIN HOMOLOGY 2 DOMAIN CONTAINING, ISOFORM I"/>
    <property type="match status" value="1"/>
</dbReference>
<dbReference type="OMA" id="WFATASE"/>
<feature type="compositionally biased region" description="Low complexity" evidence="7">
    <location>
        <begin position="327"/>
        <end position="347"/>
    </location>
</feature>
<dbReference type="PANTHER" id="PTHR45920:SF4">
    <property type="entry name" value="FORMIN HOMOLOGY 2 DOMAIN CONTAINING, ISOFORM I"/>
    <property type="match status" value="1"/>
</dbReference>
<dbReference type="OrthoDB" id="9806920at2759"/>
<feature type="domain" description="GBD/FH3" evidence="8">
    <location>
        <begin position="1029"/>
        <end position="1392"/>
    </location>
</feature>
<feature type="compositionally biased region" description="Basic residues" evidence="7">
    <location>
        <begin position="477"/>
        <end position="486"/>
    </location>
</feature>
<dbReference type="Proteomes" id="UP000494163">
    <property type="component" value="Chromosome 3L"/>
</dbReference>
<evidence type="ECO:0000313" key="10">
    <source>
        <dbReference type="EMBL" id="ALC44888.1"/>
    </source>
</evidence>
<dbReference type="Gene3D" id="1.20.58.2220">
    <property type="entry name" value="Formin, FH2 domain"/>
    <property type="match status" value="1"/>
</dbReference>
<feature type="compositionally biased region" description="Polar residues" evidence="7">
    <location>
        <begin position="1373"/>
        <end position="1385"/>
    </location>
</feature>
<dbReference type="EMBL" id="CP012525">
    <property type="protein sequence ID" value="ALC44888.1"/>
    <property type="molecule type" value="Genomic_DNA"/>
</dbReference>
<dbReference type="Pfam" id="PF18382">
    <property type="entry name" value="Formin_GBD_N"/>
    <property type="match status" value="1"/>
</dbReference>
<dbReference type="PROSITE" id="PS51444">
    <property type="entry name" value="FH2"/>
    <property type="match status" value="1"/>
</dbReference>
<feature type="compositionally biased region" description="Low complexity" evidence="7">
    <location>
        <begin position="121"/>
        <end position="147"/>
    </location>
</feature>
<dbReference type="InterPro" id="IPR014768">
    <property type="entry name" value="GBD/FH3_dom"/>
</dbReference>
<keyword evidence="4" id="KW-0009">Actin-binding</keyword>
<feature type="compositionally biased region" description="Basic and acidic residues" evidence="7">
    <location>
        <begin position="1726"/>
        <end position="1738"/>
    </location>
</feature>
<feature type="compositionally biased region" description="Low complexity" evidence="7">
    <location>
        <begin position="364"/>
        <end position="394"/>
    </location>
</feature>
<feature type="compositionally biased region" description="Polar residues" evidence="7">
    <location>
        <begin position="512"/>
        <end position="524"/>
    </location>
</feature>
<evidence type="ECO:0000256" key="5">
    <source>
        <dbReference type="ARBA" id="ARBA00023212"/>
    </source>
</evidence>
<reference evidence="10 11" key="1">
    <citation type="submission" date="2015-08" db="EMBL/GenBank/DDBJ databases">
        <title>Ancestral chromatin configuration constrains chromatin evolution on differentiating sex chromosomes in Drosophila.</title>
        <authorList>
            <person name="Zhou Q."/>
            <person name="Bachtrog D."/>
        </authorList>
    </citation>
    <scope>NUCLEOTIDE SEQUENCE [LARGE SCALE GENOMIC DNA]</scope>
    <source>
        <tissue evidence="10">Whole larvae</tissue>
    </source>
</reference>
<evidence type="ECO:0000259" key="9">
    <source>
        <dbReference type="PROSITE" id="PS51444"/>
    </source>
</evidence>
<protein>
    <submittedName>
        <fullName evidence="10">Fhos</fullName>
    </submittedName>
</protein>
<keyword evidence="5" id="KW-0206">Cytoskeleton</keyword>
<feature type="compositionally biased region" description="Low complexity" evidence="7">
    <location>
        <begin position="543"/>
        <end position="553"/>
    </location>
</feature>
<feature type="compositionally biased region" description="Basic and acidic residues" evidence="7">
    <location>
        <begin position="181"/>
        <end position="210"/>
    </location>
</feature>
<evidence type="ECO:0000256" key="6">
    <source>
        <dbReference type="ARBA" id="ARBA00023449"/>
    </source>
</evidence>
<feature type="compositionally biased region" description="Basic and acidic residues" evidence="7">
    <location>
        <begin position="494"/>
        <end position="511"/>
    </location>
</feature>
<keyword evidence="11" id="KW-1185">Reference proteome</keyword>
<sequence>STSRYSSLASPSSYRPSFSGGTYRIKRDPPTTTPVGSSNSSYVSRYGSAAKSNAKETPAGSDRTSPIKRYTGVGSTSSSSRLGKYGRSRDPSPVALEHTNRCKSKSRDPSPVLESARSKLGGTSYRSSNSGTSSGSSSNRNGYSSRYASATRLNGHDMVDKSISYLTTSDFHARTASSRAKAKELRTTELEKGEDKVQKNGEGKEAKQDAEAETESESAESFVSVLVVTRATSPTPPGSTTVQRTRRMDIAKTIEKTVQRSTKPKQMVEKEIQSDRLDDSTRYLRFSAGSSSSTYSPHRDRISSLRYSASPQSTTTSSPSKEQKPLSNGNSNSNSNSSASKTINKSKLSPPKAVRLNCRQSSVENLANKPPAAPAKAESPTKSSSSSLAKWPWPNKDFRKSSLNVGPTDRPRKSRTPTSSGGESEEQQLERSPSAGSECSQGSVSSVKKAGKLSKLKAHKSCTPSSSSDSEKSGAKSPKKIGKKKATVNGNKASKQEEQEQQKEKESEHSNNKNSDALATDSLQKLQKLSQVSNFFAARQQDSNSEPIFIESSESGEGETSEQPIIYNSLTLDTQTNEPTTITTTTNSPTNTTTNLTNSSSTTHCPKETSTELSSEAREEQEEEEPSWWQDTSLQINTASALDYNNKGEMAPFKLRQIDSGEERDWWLRQNEESAEDDTLAEDTLNTLDEEWSSSKVEPSDSPKHKFMPRSRISPEQDAWWLEDTPDSTQNGQTEEHDLNNNEHHVELTIKLPSKSAQATSSSSSDSAKRWWLNGPAKKLFNVQRVDSGERAWWQQQEQEPPPPPVQAQTLAPPTPPPRIIKHWESGERAWWLQEAEEEALSVAPPPAAAAPVAVASIDELDHQAELSNSFYSVRPPPLGQCASPVPSERPLCSSPYDNIPMPKVQMPAAPQSTPVSPTPPTPPPRYSYVPQSMRVGDKLFISRHQNIDELLGGACRPLSPLFYSSAADSEPTPTTTLCSKNMFLEEITPDQVRIHDSTAQLPVIQRMQRDVEWLENGNASNFYIQQQQQPQQRSQIDDAAIQVYKDGDFGAYLDLESSLAEQTEEIEGLQASRKNSLVVRTQLSVRVHAIIEKLLSAEGSDLRRALFSLKQVFQEDKDLVHAFVALGGLNCLVRVGNCADQNYQNYILRALGQVMLYVDGMNGVMKHQPTMEWLYSLIASNYRSVVKTALKLLLVFVEYAESNCYVLVSALHAVDNAQGTLPWTNIMRLLKDYDNADAELVIYATSLINKTLAGLNDQDSFYDESDLLEQQGMETVIQRYMSKPGTDLDLLDQLQLYEAVLKFEDGESDGQRLPQNSMRKTQRYRPGSNTTERRKSRRHSTDNSPAPLTKVLPTAVLRMTPTQATLDEDDSSGSANSTEFSSGLFQEKKPRDMAGVTPGLRRRRERAERHKSFLKEHEEAAANGIFALQSGQREAYGQIVTAIPATIQSGESPPQSLLPELANNNAKHTNNNSNNNSGCIIETPNNSLLLSPTKQLLSGINSISIINNSFDKLNNNSNSNSNSNSNQHEFLTKKNLFRERNATVINGIKKNIQQTDSAYKKYENDENRLNNYYTQLNQSPKHQTPTQDVLSPKKALNATDFDFTPFSPAALKLDSPPEPAPLSPVHKPAAVVPPPPPPPPPPPLGWWIYPVAKAASSLTSTNNQSKQISVESTDLDGKDMLLQLKRDHTVKDLTQKLSNLPTSPTQESGHRAIVGDMSGLISKAKEGLAKSKSKGEISRSSSVDQELKKSEPKKSENELHWEELVRGITRPLNLCDMDFTDLHSDDEKDVLAPRGLGAGIPPPPPPLGGGMVMPPPMMPPSLAPPPMFSYGGYGPSSLTNSVNSSMNGSENGDLANGTNTIRKTKKTVKLFWKEVREDMIPQVVGKTIWDELPNANVDTQKLEHLFESRAKDLMTKKQQELNKSKEIIVLDHKRSNAINIAMTKLPPPRAIKAAILKMDATVVTREGIDKLLNMLPSDEERGKIQEAMMSNPEMPLGSAEQFLLTLASISELGARLKLWAFRLDFDNSEKEIAEPLMDLKQGIEILRQNRTFRCILSTLLSVGIFLNGAPVKGFQIEYLAKVPEVKDTVHKHSLLHHLCHMVMETCSDTSDLYSEIGPITRASKADFTDLAHNLTQLESECKASWDRLKLIAKHDCAPPLKQKLVDFLADCAERIIILQIVHRRVMNRYRKFLLWLGMPQHSVAESRPNEFCRTLSEFALEYRTTRERVQQQLEKKANHRERNKTRGKLIIDMAKFKAQTKEDTQDAELKQLLGTASADQADGTLTWRRRRAEQLRSPIARQSEEQFTDGDDEILESLVKTATKASGTRTTPRERKRTRNADRKSLRRTLKNGLTDEEKQHVAALIQTY</sequence>
<feature type="region of interest" description="Disordered" evidence="7">
    <location>
        <begin position="791"/>
        <end position="812"/>
    </location>
</feature>
<feature type="region of interest" description="Disordered" evidence="7">
    <location>
        <begin position="537"/>
        <end position="633"/>
    </location>
</feature>
<dbReference type="GO" id="GO:0051015">
    <property type="term" value="F:actin filament binding"/>
    <property type="evidence" value="ECO:0007669"/>
    <property type="project" value="TreeGrafter"/>
</dbReference>
<feature type="non-terminal residue" evidence="10">
    <location>
        <position position="1"/>
    </location>
</feature>
<evidence type="ECO:0000256" key="3">
    <source>
        <dbReference type="ARBA" id="ARBA00022553"/>
    </source>
</evidence>
<dbReference type="Gene3D" id="1.25.10.10">
    <property type="entry name" value="Leucine-rich Repeat Variant"/>
    <property type="match status" value="1"/>
</dbReference>
<dbReference type="SUPFAM" id="SSF48371">
    <property type="entry name" value="ARM repeat"/>
    <property type="match status" value="1"/>
</dbReference>
<organism evidence="10 11">
    <name type="scientific">Drosophila busckii</name>
    <name type="common">Fruit fly</name>
    <dbReference type="NCBI Taxonomy" id="30019"/>
    <lineage>
        <taxon>Eukaryota</taxon>
        <taxon>Metazoa</taxon>
        <taxon>Ecdysozoa</taxon>
        <taxon>Arthropoda</taxon>
        <taxon>Hexapoda</taxon>
        <taxon>Insecta</taxon>
        <taxon>Pterygota</taxon>
        <taxon>Neoptera</taxon>
        <taxon>Endopterygota</taxon>
        <taxon>Diptera</taxon>
        <taxon>Brachycera</taxon>
        <taxon>Muscomorpha</taxon>
        <taxon>Ephydroidea</taxon>
        <taxon>Drosophilidae</taxon>
        <taxon>Drosophila</taxon>
    </lineage>
</organism>
<dbReference type="InterPro" id="IPR056771">
    <property type="entry name" value="FH3_FHOD1-3-like"/>
</dbReference>
<dbReference type="FunFam" id="1.20.58.2220:FF:000004">
    <property type="entry name" value="Formin homology 2 domain-containing 3"/>
    <property type="match status" value="1"/>
</dbReference>
<dbReference type="STRING" id="30019.A0A0M4EKV6"/>
<dbReference type="SMART" id="SM00498">
    <property type="entry name" value="FH2"/>
    <property type="match status" value="1"/>
</dbReference>
<keyword evidence="3" id="KW-0597">Phosphoprotein</keyword>
<feature type="compositionally biased region" description="Basic and acidic residues" evidence="7">
    <location>
        <begin position="266"/>
        <end position="282"/>
    </location>
</feature>
<feature type="compositionally biased region" description="Basic and acidic residues" evidence="7">
    <location>
        <begin position="1746"/>
        <end position="1757"/>
    </location>
</feature>
<feature type="compositionally biased region" description="Polar residues" evidence="7">
    <location>
        <begin position="230"/>
        <end position="243"/>
    </location>
</feature>
<evidence type="ECO:0000259" key="8">
    <source>
        <dbReference type="PROSITE" id="PS51232"/>
    </source>
</evidence>
<feature type="region of interest" description="Disordered" evidence="7">
    <location>
        <begin position="2323"/>
        <end position="2345"/>
    </location>
</feature>
<feature type="compositionally biased region" description="Basic and acidic residues" evidence="7">
    <location>
        <begin position="605"/>
        <end position="618"/>
    </location>
</feature>
<dbReference type="GO" id="GO:0005737">
    <property type="term" value="C:cytoplasm"/>
    <property type="evidence" value="ECO:0007669"/>
    <property type="project" value="TreeGrafter"/>
</dbReference>
<dbReference type="PROSITE" id="PS51232">
    <property type="entry name" value="GBD_FH3"/>
    <property type="match status" value="1"/>
</dbReference>
<feature type="region of interest" description="Disordered" evidence="7">
    <location>
        <begin position="688"/>
        <end position="737"/>
    </location>
</feature>
<dbReference type="InterPro" id="IPR015425">
    <property type="entry name" value="FH2_Formin"/>
</dbReference>
<feature type="compositionally biased region" description="Low complexity" evidence="7">
    <location>
        <begin position="308"/>
        <end position="320"/>
    </location>
</feature>
<dbReference type="InterPro" id="IPR011989">
    <property type="entry name" value="ARM-like"/>
</dbReference>
<feature type="region of interest" description="Disordered" evidence="7">
    <location>
        <begin position="1726"/>
        <end position="1757"/>
    </location>
</feature>
<feature type="compositionally biased region" description="Basic residues" evidence="7">
    <location>
        <begin position="449"/>
        <end position="460"/>
    </location>
</feature>
<dbReference type="InterPro" id="IPR041387">
    <property type="entry name" value="FHOD1_GBD_N"/>
</dbReference>
<dbReference type="Pfam" id="PF02181">
    <property type="entry name" value="FH2"/>
    <property type="match status" value="1"/>
</dbReference>
<dbReference type="GO" id="GO:0005856">
    <property type="term" value="C:cytoskeleton"/>
    <property type="evidence" value="ECO:0007669"/>
    <property type="project" value="UniProtKB-SubCell"/>
</dbReference>
<evidence type="ECO:0000313" key="11">
    <source>
        <dbReference type="Proteomes" id="UP000494163"/>
    </source>
</evidence>
<dbReference type="SUPFAM" id="SSF101447">
    <property type="entry name" value="Formin homology 2 domain (FH2 domain)"/>
    <property type="match status" value="2"/>
</dbReference>
<evidence type="ECO:0000256" key="1">
    <source>
        <dbReference type="ARBA" id="ARBA00004245"/>
    </source>
</evidence>
<feature type="compositionally biased region" description="Basic and acidic residues" evidence="7">
    <location>
        <begin position="246"/>
        <end position="258"/>
    </location>
</feature>
<evidence type="ECO:0000256" key="4">
    <source>
        <dbReference type="ARBA" id="ARBA00023203"/>
    </source>
</evidence>
<dbReference type="Pfam" id="PF24959">
    <property type="entry name" value="FH3_FHOD1-3"/>
    <property type="match status" value="1"/>
</dbReference>
<evidence type="ECO:0000256" key="2">
    <source>
        <dbReference type="ARBA" id="ARBA00022490"/>
    </source>
</evidence>
<dbReference type="GO" id="GO:0030866">
    <property type="term" value="P:cortical actin cytoskeleton organization"/>
    <property type="evidence" value="ECO:0007669"/>
    <property type="project" value="TreeGrafter"/>
</dbReference>
<feature type="region of interest" description="Disordered" evidence="7">
    <location>
        <begin position="1"/>
        <end position="524"/>
    </location>
</feature>
<dbReference type="FunFam" id="1.25.10.10:FF:000056">
    <property type="entry name" value="FH1/FH2 domain-containing protein 3 isoform X1"/>
    <property type="match status" value="1"/>
</dbReference>
<gene>
    <name evidence="10" type="ORF">Dbus_chr3Lg2054</name>
</gene>
<evidence type="ECO:0000256" key="7">
    <source>
        <dbReference type="SAM" id="MobiDB-lite"/>
    </source>
</evidence>
<feature type="compositionally biased region" description="Low complexity" evidence="7">
    <location>
        <begin position="574"/>
        <end position="603"/>
    </location>
</feature>
<feature type="domain" description="FH2" evidence="9">
    <location>
        <begin position="1858"/>
        <end position="2249"/>
    </location>
</feature>
<dbReference type="InterPro" id="IPR016024">
    <property type="entry name" value="ARM-type_fold"/>
</dbReference>
<feature type="compositionally biased region" description="Polar residues" evidence="7">
    <location>
        <begin position="164"/>
        <end position="178"/>
    </location>
</feature>
<feature type="compositionally biased region" description="Low complexity" evidence="7">
    <location>
        <begin position="1"/>
        <end position="19"/>
    </location>
</feature>
<proteinExistence type="inferred from homology"/>
<feature type="region of interest" description="Disordered" evidence="7">
    <location>
        <begin position="1308"/>
        <end position="1406"/>
    </location>
</feature>
<comment type="subcellular location">
    <subcellularLocation>
        <location evidence="1">Cytoplasm</location>
        <location evidence="1">Cytoskeleton</location>
    </subcellularLocation>
</comment>
<name>A0A0M4EKV6_DROBS</name>
<feature type="compositionally biased region" description="Low complexity" evidence="7">
    <location>
        <begin position="35"/>
        <end position="48"/>
    </location>
</feature>
<accession>A0A0M4EKV6</accession>
<dbReference type="InterPro" id="IPR042201">
    <property type="entry name" value="FH2_Formin_sf"/>
</dbReference>
<feature type="compositionally biased region" description="Polar residues" evidence="7">
    <location>
        <begin position="434"/>
        <end position="446"/>
    </location>
</feature>
<keyword evidence="2" id="KW-0963">Cytoplasm</keyword>
<comment type="similarity">
    <text evidence="6">Belongs to the formin homology family.</text>
</comment>